<organism evidence="2 3">
    <name type="scientific">Brenthis ino</name>
    <name type="common">lesser marbled fritillary</name>
    <dbReference type="NCBI Taxonomy" id="405034"/>
    <lineage>
        <taxon>Eukaryota</taxon>
        <taxon>Metazoa</taxon>
        <taxon>Ecdysozoa</taxon>
        <taxon>Arthropoda</taxon>
        <taxon>Hexapoda</taxon>
        <taxon>Insecta</taxon>
        <taxon>Pterygota</taxon>
        <taxon>Neoptera</taxon>
        <taxon>Endopterygota</taxon>
        <taxon>Lepidoptera</taxon>
        <taxon>Glossata</taxon>
        <taxon>Ditrysia</taxon>
        <taxon>Papilionoidea</taxon>
        <taxon>Nymphalidae</taxon>
        <taxon>Heliconiinae</taxon>
        <taxon>Argynnini</taxon>
        <taxon>Brenthis</taxon>
    </lineage>
</organism>
<dbReference type="Proteomes" id="UP000838878">
    <property type="component" value="Chromosome 11"/>
</dbReference>
<evidence type="ECO:0000313" key="3">
    <source>
        <dbReference type="Proteomes" id="UP000838878"/>
    </source>
</evidence>
<gene>
    <name evidence="2" type="ORF">BINO364_LOCUS2965</name>
</gene>
<feature type="region of interest" description="Disordered" evidence="1">
    <location>
        <begin position="1"/>
        <end position="23"/>
    </location>
</feature>
<sequence length="98" mass="10967">MHSRGPPDRRLSSPNTSSTTRRHSTLRRLAYWISLRADASVEGSGCVIGAARRSGEAAARYDTIRNLRYKAGLKKWALSSPTLLLPNNIRETPCRREC</sequence>
<name>A0A8J9VQH0_9NEOP</name>
<keyword evidence="3" id="KW-1185">Reference proteome</keyword>
<reference evidence="2" key="1">
    <citation type="submission" date="2021-12" db="EMBL/GenBank/DDBJ databases">
        <authorList>
            <person name="Martin H S."/>
        </authorList>
    </citation>
    <scope>NUCLEOTIDE SEQUENCE</scope>
</reference>
<accession>A0A8J9VQH0</accession>
<evidence type="ECO:0000313" key="2">
    <source>
        <dbReference type="EMBL" id="CAH0716142.1"/>
    </source>
</evidence>
<feature type="compositionally biased region" description="Basic and acidic residues" evidence="1">
    <location>
        <begin position="1"/>
        <end position="11"/>
    </location>
</feature>
<protein>
    <submittedName>
        <fullName evidence="2">Uncharacterized protein</fullName>
    </submittedName>
</protein>
<proteinExistence type="predicted"/>
<evidence type="ECO:0000256" key="1">
    <source>
        <dbReference type="SAM" id="MobiDB-lite"/>
    </source>
</evidence>
<feature type="non-terminal residue" evidence="2">
    <location>
        <position position="98"/>
    </location>
</feature>
<dbReference type="AlphaFoldDB" id="A0A8J9VQH0"/>
<dbReference type="EMBL" id="OV170231">
    <property type="protein sequence ID" value="CAH0716142.1"/>
    <property type="molecule type" value="Genomic_DNA"/>
</dbReference>